<evidence type="ECO:0000256" key="3">
    <source>
        <dbReference type="ARBA" id="ARBA00007667"/>
    </source>
</evidence>
<dbReference type="GO" id="GO:0003937">
    <property type="term" value="F:IMP cyclohydrolase activity"/>
    <property type="evidence" value="ECO:0007669"/>
    <property type="project" value="UniProtKB-UniRule"/>
</dbReference>
<dbReference type="NCBIfam" id="TIGR00355">
    <property type="entry name" value="purH"/>
    <property type="match status" value="1"/>
</dbReference>
<dbReference type="SUPFAM" id="SSF53927">
    <property type="entry name" value="Cytidine deaminase-like"/>
    <property type="match status" value="1"/>
</dbReference>
<feature type="domain" description="MGS-like" evidence="11">
    <location>
        <begin position="1"/>
        <end position="145"/>
    </location>
</feature>
<keyword evidence="7 10" id="KW-0511">Multifunctional enzyme</keyword>
<comment type="pathway">
    <text evidence="2 10">Purine metabolism; IMP biosynthesis via de novo pathway; 5-formamido-1-(5-phospho-D-ribosyl)imidazole-4-carboxamide from 5-amino-1-(5-phospho-D-ribosyl)imidazole-4-carboxamide (10-formyl THF route): step 1/1.</text>
</comment>
<accession>A0A3E3E309</accession>
<keyword evidence="6 10" id="KW-0378">Hydrolase</keyword>
<protein>
    <recommendedName>
        <fullName evidence="10">Bifunctional purine biosynthesis protein PurH</fullName>
    </recommendedName>
    <domain>
        <recommendedName>
            <fullName evidence="10">Phosphoribosylaminoimidazolecarboxamide formyltransferase</fullName>
            <ecNumber evidence="10">2.1.2.3</ecNumber>
        </recommendedName>
        <alternativeName>
            <fullName evidence="10">AICAR transformylase</fullName>
        </alternativeName>
    </domain>
    <domain>
        <recommendedName>
            <fullName evidence="10">IMP cyclohydrolase</fullName>
            <ecNumber evidence="10">3.5.4.10</ecNumber>
        </recommendedName>
        <alternativeName>
            <fullName evidence="10">ATIC</fullName>
        </alternativeName>
        <alternativeName>
            <fullName evidence="10">IMP synthase</fullName>
        </alternativeName>
        <alternativeName>
            <fullName evidence="10">Inosinicase</fullName>
        </alternativeName>
    </domain>
</protein>
<dbReference type="Pfam" id="PF01808">
    <property type="entry name" value="AICARFT_IMPCHas"/>
    <property type="match status" value="1"/>
</dbReference>
<dbReference type="InterPro" id="IPR036914">
    <property type="entry name" value="MGS-like_dom_sf"/>
</dbReference>
<evidence type="ECO:0000256" key="6">
    <source>
        <dbReference type="ARBA" id="ARBA00022801"/>
    </source>
</evidence>
<dbReference type="SMART" id="SM00851">
    <property type="entry name" value="MGS"/>
    <property type="match status" value="1"/>
</dbReference>
<evidence type="ECO:0000259" key="11">
    <source>
        <dbReference type="PROSITE" id="PS51855"/>
    </source>
</evidence>
<dbReference type="InterPro" id="IPR002695">
    <property type="entry name" value="PurH-like"/>
</dbReference>
<dbReference type="FunFam" id="3.40.140.20:FF:000002">
    <property type="entry name" value="Bifunctional purine biosynthesis protein PurH"/>
    <property type="match status" value="1"/>
</dbReference>
<dbReference type="PANTHER" id="PTHR11692:SF0">
    <property type="entry name" value="BIFUNCTIONAL PURINE BIOSYNTHESIS PROTEIN ATIC"/>
    <property type="match status" value="1"/>
</dbReference>
<evidence type="ECO:0000313" key="12">
    <source>
        <dbReference type="EMBL" id="RGD75559.1"/>
    </source>
</evidence>
<comment type="catalytic activity">
    <reaction evidence="9 10">
        <text>IMP + H2O = 5-formamido-1-(5-phospho-D-ribosyl)imidazole-4-carboxamide</text>
        <dbReference type="Rhea" id="RHEA:18445"/>
        <dbReference type="ChEBI" id="CHEBI:15377"/>
        <dbReference type="ChEBI" id="CHEBI:58053"/>
        <dbReference type="ChEBI" id="CHEBI:58467"/>
        <dbReference type="EC" id="3.5.4.10"/>
    </reaction>
</comment>
<gene>
    <name evidence="10 12" type="primary">purH</name>
    <name evidence="12" type="ORF">DW687_04330</name>
</gene>
<dbReference type="EMBL" id="QUSM01000002">
    <property type="protein sequence ID" value="RGD75559.1"/>
    <property type="molecule type" value="Genomic_DNA"/>
</dbReference>
<dbReference type="RefSeq" id="WP_117531808.1">
    <property type="nucleotide sequence ID" value="NZ_QUSM01000002.1"/>
</dbReference>
<dbReference type="CDD" id="cd01421">
    <property type="entry name" value="IMPCH"/>
    <property type="match status" value="1"/>
</dbReference>
<evidence type="ECO:0000256" key="1">
    <source>
        <dbReference type="ARBA" id="ARBA00004844"/>
    </source>
</evidence>
<reference evidence="12 13" key="1">
    <citation type="submission" date="2018-08" db="EMBL/GenBank/DDBJ databases">
        <title>A genome reference for cultivated species of the human gut microbiota.</title>
        <authorList>
            <person name="Zou Y."/>
            <person name="Xue W."/>
            <person name="Luo G."/>
        </authorList>
    </citation>
    <scope>NUCLEOTIDE SEQUENCE [LARGE SCALE GENOMIC DNA]</scope>
    <source>
        <strain evidence="12 13">AM25-6</strain>
    </source>
</reference>
<dbReference type="InterPro" id="IPR016193">
    <property type="entry name" value="Cytidine_deaminase-like"/>
</dbReference>
<dbReference type="GO" id="GO:0004643">
    <property type="term" value="F:phosphoribosylaminoimidazolecarboxamide formyltransferase activity"/>
    <property type="evidence" value="ECO:0007669"/>
    <property type="project" value="UniProtKB-UniRule"/>
</dbReference>
<evidence type="ECO:0000256" key="10">
    <source>
        <dbReference type="HAMAP-Rule" id="MF_00139"/>
    </source>
</evidence>
<dbReference type="UniPathway" id="UPA00074">
    <property type="reaction ID" value="UER00133"/>
</dbReference>
<dbReference type="FunFam" id="3.40.140.20:FF:000001">
    <property type="entry name" value="Bifunctional purine biosynthesis protein PurH"/>
    <property type="match status" value="1"/>
</dbReference>
<evidence type="ECO:0000256" key="8">
    <source>
        <dbReference type="ARBA" id="ARBA00050488"/>
    </source>
</evidence>
<dbReference type="SUPFAM" id="SSF52335">
    <property type="entry name" value="Methylglyoxal synthase-like"/>
    <property type="match status" value="1"/>
</dbReference>
<dbReference type="Proteomes" id="UP000261212">
    <property type="component" value="Unassembled WGS sequence"/>
</dbReference>
<dbReference type="InterPro" id="IPR024051">
    <property type="entry name" value="AICAR_Tfase_dup_dom_sf"/>
</dbReference>
<sequence length="513" mass="56799">MIKRALISVSDKTGIVDVARELEEMGVEIISTGGTKKTLEEEGIKVISVEEVTGFPECLNGRVKTLHPGVMAGLLAKRDNEEHMQHLFDLSIEPIDMIIVNLYPFKNTILREGCTFEEAIENIDIGGPTMLRAAAKNFQDVAVVIDPSDYDVVLGELRENGEVSYDTKLNLAKKVFMSTSYYDTLIASYLREQLGDDSYPETLTLCYDKAQDLRYGENPHQDAVFYKEVRPMKGSLPLSKQLHGKELSYNNINDTNGALEILKEYSDEPTIVAVKHANPCGIASDVSIAVAFKKCYEADPQSIFGGIIASNEEIDEETALQISNIFIEVVVAPSYTEEALKILTKKKNIRILQLDDIKHNQEGKDIKKVMGGLLMQARDTKLLSDELKVVTKRQPTNKEMQDLIFSWKAVKHTKSNAISIAKDKILVANGPGQVSRIWALENAVKQGGERVKGAVLASDAFFPFDDCVKAAYEAGITAIIQPGGSIRDEDSIKACNEYGIAMVFTGVRHFKHS</sequence>
<comment type="catalytic activity">
    <reaction evidence="8 10">
        <text>(6R)-10-formyltetrahydrofolate + 5-amino-1-(5-phospho-beta-D-ribosyl)imidazole-4-carboxamide = 5-formamido-1-(5-phospho-D-ribosyl)imidazole-4-carboxamide + (6S)-5,6,7,8-tetrahydrofolate</text>
        <dbReference type="Rhea" id="RHEA:22192"/>
        <dbReference type="ChEBI" id="CHEBI:57453"/>
        <dbReference type="ChEBI" id="CHEBI:58467"/>
        <dbReference type="ChEBI" id="CHEBI:58475"/>
        <dbReference type="ChEBI" id="CHEBI:195366"/>
        <dbReference type="EC" id="2.1.2.3"/>
    </reaction>
</comment>
<organism evidence="12 13">
    <name type="scientific">Anaerofustis stercorihominis</name>
    <dbReference type="NCBI Taxonomy" id="214853"/>
    <lineage>
        <taxon>Bacteria</taxon>
        <taxon>Bacillati</taxon>
        <taxon>Bacillota</taxon>
        <taxon>Clostridia</taxon>
        <taxon>Eubacteriales</taxon>
        <taxon>Eubacteriaceae</taxon>
        <taxon>Anaerofustis</taxon>
    </lineage>
</organism>
<dbReference type="Gene3D" id="3.40.50.1380">
    <property type="entry name" value="Methylglyoxal synthase-like domain"/>
    <property type="match status" value="1"/>
</dbReference>
<evidence type="ECO:0000256" key="4">
    <source>
        <dbReference type="ARBA" id="ARBA00022679"/>
    </source>
</evidence>
<evidence type="ECO:0000256" key="2">
    <source>
        <dbReference type="ARBA" id="ARBA00004954"/>
    </source>
</evidence>
<dbReference type="PANTHER" id="PTHR11692">
    <property type="entry name" value="BIFUNCTIONAL PURINE BIOSYNTHESIS PROTEIN PURH"/>
    <property type="match status" value="1"/>
</dbReference>
<dbReference type="Pfam" id="PF02142">
    <property type="entry name" value="MGS"/>
    <property type="match status" value="1"/>
</dbReference>
<dbReference type="HAMAP" id="MF_00139">
    <property type="entry name" value="PurH"/>
    <property type="match status" value="1"/>
</dbReference>
<dbReference type="SMART" id="SM00798">
    <property type="entry name" value="AICARFT_IMPCHas"/>
    <property type="match status" value="1"/>
</dbReference>
<dbReference type="GO" id="GO:0006189">
    <property type="term" value="P:'de novo' IMP biosynthetic process"/>
    <property type="evidence" value="ECO:0007669"/>
    <property type="project" value="UniProtKB-UniRule"/>
</dbReference>
<comment type="caution">
    <text evidence="12">The sequence shown here is derived from an EMBL/GenBank/DDBJ whole genome shotgun (WGS) entry which is preliminary data.</text>
</comment>
<dbReference type="NCBIfam" id="NF002049">
    <property type="entry name" value="PRK00881.1"/>
    <property type="match status" value="1"/>
</dbReference>
<evidence type="ECO:0000256" key="5">
    <source>
        <dbReference type="ARBA" id="ARBA00022755"/>
    </source>
</evidence>
<comment type="domain">
    <text evidence="10">The IMP cyclohydrolase activity resides in the N-terminal region.</text>
</comment>
<keyword evidence="4 10" id="KW-0808">Transferase</keyword>
<dbReference type="InterPro" id="IPR011607">
    <property type="entry name" value="MGS-like_dom"/>
</dbReference>
<keyword evidence="5 10" id="KW-0658">Purine biosynthesis</keyword>
<dbReference type="FunFam" id="3.40.50.1380:FF:000001">
    <property type="entry name" value="Bifunctional purine biosynthesis protein PurH"/>
    <property type="match status" value="1"/>
</dbReference>
<dbReference type="Gene3D" id="3.40.140.20">
    <property type="match status" value="2"/>
</dbReference>
<dbReference type="GO" id="GO:0005829">
    <property type="term" value="C:cytosol"/>
    <property type="evidence" value="ECO:0007669"/>
    <property type="project" value="TreeGrafter"/>
</dbReference>
<dbReference type="PIRSF" id="PIRSF000414">
    <property type="entry name" value="AICARFT_IMPCHas"/>
    <property type="match status" value="1"/>
</dbReference>
<dbReference type="EC" id="3.5.4.10" evidence="10"/>
<comment type="pathway">
    <text evidence="1 10">Purine metabolism; IMP biosynthesis via de novo pathway; IMP from 5-formamido-1-(5-phospho-D-ribosyl)imidazole-4-carboxamide: step 1/1.</text>
</comment>
<evidence type="ECO:0000256" key="7">
    <source>
        <dbReference type="ARBA" id="ARBA00023268"/>
    </source>
</evidence>
<evidence type="ECO:0000313" key="13">
    <source>
        <dbReference type="Proteomes" id="UP000261212"/>
    </source>
</evidence>
<dbReference type="PROSITE" id="PS51855">
    <property type="entry name" value="MGS"/>
    <property type="match status" value="1"/>
</dbReference>
<dbReference type="AlphaFoldDB" id="A0A3E3E309"/>
<dbReference type="EC" id="2.1.2.3" evidence="10"/>
<proteinExistence type="inferred from homology"/>
<comment type="similarity">
    <text evidence="3 10">Belongs to the PurH family.</text>
</comment>
<name>A0A3E3E309_9FIRM</name>
<evidence type="ECO:0000256" key="9">
    <source>
        <dbReference type="ARBA" id="ARBA00050687"/>
    </source>
</evidence>